<keyword evidence="2" id="KW-1185">Reference proteome</keyword>
<name>A0A5N6P632_9ASTR</name>
<organism evidence="1 2">
    <name type="scientific">Mikania micrantha</name>
    <name type="common">bitter vine</name>
    <dbReference type="NCBI Taxonomy" id="192012"/>
    <lineage>
        <taxon>Eukaryota</taxon>
        <taxon>Viridiplantae</taxon>
        <taxon>Streptophyta</taxon>
        <taxon>Embryophyta</taxon>
        <taxon>Tracheophyta</taxon>
        <taxon>Spermatophyta</taxon>
        <taxon>Magnoliopsida</taxon>
        <taxon>eudicotyledons</taxon>
        <taxon>Gunneridae</taxon>
        <taxon>Pentapetalae</taxon>
        <taxon>asterids</taxon>
        <taxon>campanulids</taxon>
        <taxon>Asterales</taxon>
        <taxon>Asteraceae</taxon>
        <taxon>Asteroideae</taxon>
        <taxon>Heliantheae alliance</taxon>
        <taxon>Eupatorieae</taxon>
        <taxon>Mikania</taxon>
    </lineage>
</organism>
<dbReference type="EMBL" id="SZYD01000006">
    <property type="protein sequence ID" value="KAD5960548.1"/>
    <property type="molecule type" value="Genomic_DNA"/>
</dbReference>
<gene>
    <name evidence="1" type="ORF">E3N88_12020</name>
</gene>
<dbReference type="Proteomes" id="UP000326396">
    <property type="component" value="Linkage Group LG14"/>
</dbReference>
<comment type="caution">
    <text evidence="1">The sequence shown here is derived from an EMBL/GenBank/DDBJ whole genome shotgun (WGS) entry which is preliminary data.</text>
</comment>
<evidence type="ECO:0000313" key="1">
    <source>
        <dbReference type="EMBL" id="KAD5960548.1"/>
    </source>
</evidence>
<evidence type="ECO:0000313" key="2">
    <source>
        <dbReference type="Proteomes" id="UP000326396"/>
    </source>
</evidence>
<proteinExistence type="predicted"/>
<sequence length="125" mass="14093">MSAVRYNAAFVWVTIHTEVSANDPYEGLIRANEKPHSNREIIPSECIDNPRPQFRGFKTQIIEEMSVDHNSSRLCAQPKGEEQVKAGTTPAWNLSGYPDTRFKTCICASNLEGHLVFFPDVQVKL</sequence>
<dbReference type="AlphaFoldDB" id="A0A5N6P632"/>
<reference evidence="1 2" key="1">
    <citation type="submission" date="2019-05" db="EMBL/GenBank/DDBJ databases">
        <title>Mikania micrantha, genome provides insights into the molecular mechanism of rapid growth.</title>
        <authorList>
            <person name="Liu B."/>
        </authorList>
    </citation>
    <scope>NUCLEOTIDE SEQUENCE [LARGE SCALE GENOMIC DNA]</scope>
    <source>
        <strain evidence="1">NLD-2019</strain>
        <tissue evidence="1">Leaf</tissue>
    </source>
</reference>
<accession>A0A5N6P632</accession>
<protein>
    <submittedName>
        <fullName evidence="1">Uncharacterized protein</fullName>
    </submittedName>
</protein>